<sequence length="56" mass="6721">MTNERKEVSEAPVNFGANLGLMLDLYDDFYKIHHLYQKIYKSYSAQLRMMTQLYQL</sequence>
<evidence type="ECO:0000313" key="2">
    <source>
        <dbReference type="Proteomes" id="UP000254116"/>
    </source>
</evidence>
<dbReference type="GO" id="GO:0004591">
    <property type="term" value="F:oxoglutarate dehydrogenase (succinyl-transferring) activity"/>
    <property type="evidence" value="ECO:0007669"/>
    <property type="project" value="UniProtKB-EC"/>
</dbReference>
<gene>
    <name evidence="1" type="primary">odhA_7</name>
    <name evidence="1" type="ORF">NCTC10702_02238</name>
</gene>
<accession>A0A380EHP8</accession>
<protein>
    <submittedName>
        <fullName evidence="1">2-oxoglutarate dehydrogenase E1 component</fullName>
        <ecNumber evidence="1">1.2.4.2</ecNumber>
    </submittedName>
</protein>
<dbReference type="EMBL" id="UHBY01000003">
    <property type="protein sequence ID" value="SUL35349.1"/>
    <property type="molecule type" value="Genomic_DNA"/>
</dbReference>
<keyword evidence="1" id="KW-0560">Oxidoreductase</keyword>
<evidence type="ECO:0000313" key="1">
    <source>
        <dbReference type="EMBL" id="SUL35349.1"/>
    </source>
</evidence>
<organism evidence="1 2">
    <name type="scientific">Staphylococcus aureus</name>
    <dbReference type="NCBI Taxonomy" id="1280"/>
    <lineage>
        <taxon>Bacteria</taxon>
        <taxon>Bacillati</taxon>
        <taxon>Bacillota</taxon>
        <taxon>Bacilli</taxon>
        <taxon>Bacillales</taxon>
        <taxon>Staphylococcaceae</taxon>
        <taxon>Staphylococcus</taxon>
    </lineage>
</organism>
<dbReference type="EC" id="1.2.4.2" evidence="1"/>
<name>A0A380EHP8_STAAU</name>
<dbReference type="Proteomes" id="UP000254116">
    <property type="component" value="Unassembled WGS sequence"/>
</dbReference>
<dbReference type="AlphaFoldDB" id="A0A380EHP8"/>
<reference evidence="1 2" key="1">
    <citation type="submission" date="2018-06" db="EMBL/GenBank/DDBJ databases">
        <authorList>
            <consortium name="Pathogen Informatics"/>
            <person name="Doyle S."/>
        </authorList>
    </citation>
    <scope>NUCLEOTIDE SEQUENCE [LARGE SCALE GENOMIC DNA]</scope>
    <source>
        <strain evidence="1 2">NCTC10702</strain>
    </source>
</reference>
<proteinExistence type="predicted"/>